<evidence type="ECO:0000256" key="7">
    <source>
        <dbReference type="ARBA" id="ARBA00023121"/>
    </source>
</evidence>
<evidence type="ECO:0000256" key="1">
    <source>
        <dbReference type="ARBA" id="ARBA00004554"/>
    </source>
</evidence>
<feature type="transmembrane region" description="Helical" evidence="11">
    <location>
        <begin position="61"/>
        <end position="84"/>
    </location>
</feature>
<evidence type="ECO:0000313" key="12">
    <source>
        <dbReference type="EMBL" id="PKU49203.1"/>
    </source>
</evidence>
<dbReference type="Gene3D" id="1.10.1450.10">
    <property type="entry name" value="Tetraspanin"/>
    <property type="match status" value="2"/>
</dbReference>
<reference evidence="13" key="1">
    <citation type="submission" date="2017-11" db="EMBL/GenBank/DDBJ databases">
        <authorList>
            <person name="Lima N.C."/>
            <person name="Parody-Merino A.M."/>
            <person name="Battley P.F."/>
            <person name="Fidler A.E."/>
            <person name="Prosdocimi F."/>
        </authorList>
    </citation>
    <scope>NUCLEOTIDE SEQUENCE [LARGE SCALE GENOMIC DNA]</scope>
</reference>
<keyword evidence="6 11" id="KW-1133">Transmembrane helix</keyword>
<feature type="transmembrane region" description="Helical" evidence="11">
    <location>
        <begin position="199"/>
        <end position="225"/>
    </location>
</feature>
<dbReference type="CDD" id="cd03151">
    <property type="entry name" value="CD81_like_LEL"/>
    <property type="match status" value="1"/>
</dbReference>
<feature type="transmembrane region" description="Helical" evidence="11">
    <location>
        <begin position="313"/>
        <end position="341"/>
    </location>
</feature>
<dbReference type="InterPro" id="IPR018499">
    <property type="entry name" value="Tetraspanin/Peripherin"/>
</dbReference>
<dbReference type="PANTHER" id="PTHR19282">
    <property type="entry name" value="TETRASPANIN"/>
    <property type="match status" value="1"/>
</dbReference>
<evidence type="ECO:0000256" key="4">
    <source>
        <dbReference type="ARBA" id="ARBA00022692"/>
    </source>
</evidence>
<keyword evidence="10" id="KW-1015">Disulfide bond</keyword>
<feature type="transmembrane region" description="Helical" evidence="11">
    <location>
        <begin position="12"/>
        <end position="31"/>
    </location>
</feature>
<keyword evidence="8" id="KW-1064">Adaptive immunity</keyword>
<dbReference type="Pfam" id="PF00335">
    <property type="entry name" value="Tetraspanin"/>
    <property type="match status" value="2"/>
</dbReference>
<evidence type="ECO:0000256" key="3">
    <source>
        <dbReference type="ARBA" id="ARBA00022475"/>
    </source>
</evidence>
<dbReference type="Proteomes" id="UP000233556">
    <property type="component" value="Unassembled WGS sequence"/>
</dbReference>
<dbReference type="PANTHER" id="PTHR19282:SF214">
    <property type="entry name" value="CD81 ANTIGEN"/>
    <property type="match status" value="1"/>
</dbReference>
<evidence type="ECO:0000256" key="6">
    <source>
        <dbReference type="ARBA" id="ARBA00022989"/>
    </source>
</evidence>
<keyword evidence="7" id="KW-0446">Lipid-binding</keyword>
<proteinExistence type="inferred from homology"/>
<accession>A0A2I0UT11</accession>
<dbReference type="AlphaFoldDB" id="A0A2I0UT11"/>
<dbReference type="GO" id="GO:1900746">
    <property type="term" value="P:regulation of vascular endothelial growth factor signaling pathway"/>
    <property type="evidence" value="ECO:0007669"/>
    <property type="project" value="TreeGrafter"/>
</dbReference>
<evidence type="ECO:0000256" key="2">
    <source>
        <dbReference type="ARBA" id="ARBA00006840"/>
    </source>
</evidence>
<dbReference type="GO" id="GO:0042127">
    <property type="term" value="P:regulation of cell population proliferation"/>
    <property type="evidence" value="ECO:0007669"/>
    <property type="project" value="UniProtKB-ARBA"/>
</dbReference>
<protein>
    <submittedName>
        <fullName evidence="12">Tetraspanin-32</fullName>
    </submittedName>
</protein>
<reference evidence="13" key="2">
    <citation type="submission" date="2017-12" db="EMBL/GenBank/DDBJ databases">
        <title>Genome sequence of the Bar-tailed Godwit (Limosa lapponica baueri).</title>
        <authorList>
            <person name="Lima N.C.B."/>
            <person name="Parody-Merino A.M."/>
            <person name="Battley P.F."/>
            <person name="Fidler A.E."/>
            <person name="Prosdocimi F."/>
        </authorList>
    </citation>
    <scope>NUCLEOTIDE SEQUENCE [LARGE SCALE GENOMIC DNA]</scope>
</reference>
<dbReference type="GO" id="GO:0002250">
    <property type="term" value="P:adaptive immune response"/>
    <property type="evidence" value="ECO:0007669"/>
    <property type="project" value="UniProtKB-KW"/>
</dbReference>
<dbReference type="OrthoDB" id="5870230at2759"/>
<evidence type="ECO:0000256" key="11">
    <source>
        <dbReference type="SAM" id="Phobius"/>
    </source>
</evidence>
<feature type="transmembrane region" description="Helical" evidence="11">
    <location>
        <begin position="269"/>
        <end position="292"/>
    </location>
</feature>
<keyword evidence="3" id="KW-1003">Cell membrane</keyword>
<keyword evidence="13" id="KW-1185">Reference proteome</keyword>
<feature type="transmembrane region" description="Helical" evidence="11">
    <location>
        <begin position="347"/>
        <end position="371"/>
    </location>
</feature>
<gene>
    <name evidence="12" type="ORF">llap_515</name>
</gene>
<dbReference type="GO" id="GO:0008289">
    <property type="term" value="F:lipid binding"/>
    <property type="evidence" value="ECO:0007669"/>
    <property type="project" value="UniProtKB-KW"/>
</dbReference>
<keyword evidence="4 11" id="KW-0812">Transmembrane</keyword>
<feature type="transmembrane region" description="Helical" evidence="11">
    <location>
        <begin position="461"/>
        <end position="485"/>
    </location>
</feature>
<dbReference type="GO" id="GO:0016323">
    <property type="term" value="C:basolateral plasma membrane"/>
    <property type="evidence" value="ECO:0007669"/>
    <property type="project" value="UniProtKB-SubCell"/>
</dbReference>
<dbReference type="PROSITE" id="PS00421">
    <property type="entry name" value="TM4_1"/>
    <property type="match status" value="1"/>
</dbReference>
<comment type="subcellular location">
    <subcellularLocation>
        <location evidence="1">Basolateral cell membrane</location>
        <topology evidence="1">Multi-pass membrane protein</topology>
    </subcellularLocation>
</comment>
<evidence type="ECO:0000256" key="5">
    <source>
        <dbReference type="ARBA" id="ARBA00022859"/>
    </source>
</evidence>
<evidence type="ECO:0000313" key="13">
    <source>
        <dbReference type="Proteomes" id="UP000233556"/>
    </source>
</evidence>
<evidence type="ECO:0000256" key="8">
    <source>
        <dbReference type="ARBA" id="ARBA00023130"/>
    </source>
</evidence>
<evidence type="ECO:0000256" key="9">
    <source>
        <dbReference type="ARBA" id="ARBA00023136"/>
    </source>
</evidence>
<dbReference type="EMBL" id="KZ505641">
    <property type="protein sequence ID" value="PKU49203.1"/>
    <property type="molecule type" value="Genomic_DNA"/>
</dbReference>
<evidence type="ECO:0000256" key="10">
    <source>
        <dbReference type="ARBA" id="ARBA00023157"/>
    </source>
</evidence>
<dbReference type="FunFam" id="1.10.1450.10:FF:000010">
    <property type="entry name" value="Tetraspanin"/>
    <property type="match status" value="1"/>
</dbReference>
<feature type="transmembrane region" description="Helical" evidence="11">
    <location>
        <begin position="90"/>
        <end position="114"/>
    </location>
</feature>
<name>A0A2I0UT11_LIMLA</name>
<keyword evidence="9 11" id="KW-0472">Membrane</keyword>
<organism evidence="12 13">
    <name type="scientific">Limosa lapponica baueri</name>
    <dbReference type="NCBI Taxonomy" id="1758121"/>
    <lineage>
        <taxon>Eukaryota</taxon>
        <taxon>Metazoa</taxon>
        <taxon>Chordata</taxon>
        <taxon>Craniata</taxon>
        <taxon>Vertebrata</taxon>
        <taxon>Euteleostomi</taxon>
        <taxon>Archelosauria</taxon>
        <taxon>Archosauria</taxon>
        <taxon>Dinosauria</taxon>
        <taxon>Saurischia</taxon>
        <taxon>Theropoda</taxon>
        <taxon>Coelurosauria</taxon>
        <taxon>Aves</taxon>
        <taxon>Neognathae</taxon>
        <taxon>Neoaves</taxon>
        <taxon>Charadriiformes</taxon>
        <taxon>Scolopacidae</taxon>
        <taxon>Limosa</taxon>
    </lineage>
</organism>
<dbReference type="PRINTS" id="PR00259">
    <property type="entry name" value="TMFOUR"/>
</dbReference>
<dbReference type="InterPro" id="IPR018503">
    <property type="entry name" value="Tetraspanin_CS"/>
</dbReference>
<keyword evidence="5" id="KW-0391">Immunity</keyword>
<sequence>MGLRCGMRTTKCQLLVTSLCVMLLGLSIATLSTVTHYGLHFTLFSNISLESNAYRVIHHTAFYFGICLSMTLILAALLSSAAMVRESQCLTAMGFFCFALAFLGLIPAACWRYTHSTEVEESMMDVYDLVYEEVRRNASIFRRHELTAIHETFLCCGKRSPFGDATNIEHETCPSSQLRDAGQDCLQEIRGFLKKHMDFISILLGITIGFTVYGMILTSFLWFSIHFSSNLDRKGKYILRERHAARGGRCSTQEISASIAEGCTKCIKYLLFVFNFIFWLAGGIILGVALWLRHDSQTTNILYLQLGDKQAPNTFYVGIYILIAVGAVMMFVGFLGCYGAIQESQCLLGTFFTCLVILFACEVAAGIWGFVNKDQIAKDVKQFYDQAFQQALMAESETNNGRAVVKTFHETLDCCGPDNAIAAVTPLWRDDLCPKKDSVLKNFLEASSCHKKIDELFSGKLYLIGIAAIVVAVIMIFEMILSMVLCCGIRNSSVY</sequence>
<dbReference type="InterPro" id="IPR008952">
    <property type="entry name" value="Tetraspanin_EC2_sf"/>
</dbReference>
<dbReference type="SUPFAM" id="SSF48652">
    <property type="entry name" value="Tetraspanin"/>
    <property type="match status" value="2"/>
</dbReference>
<comment type="similarity">
    <text evidence="2">Belongs to the tetraspanin (TM4SF) family.</text>
</comment>